<dbReference type="EMBL" id="MFKA01000025">
    <property type="protein sequence ID" value="OGG32188.1"/>
    <property type="molecule type" value="Genomic_DNA"/>
</dbReference>
<proteinExistence type="predicted"/>
<name>A0A1F6B5K4_9BACT</name>
<dbReference type="AlphaFoldDB" id="A0A1F6B5K4"/>
<protein>
    <recommendedName>
        <fullName evidence="3">Polysaccharide pyruvyl transferase domain-containing protein</fullName>
    </recommendedName>
</protein>
<evidence type="ECO:0000313" key="2">
    <source>
        <dbReference type="Proteomes" id="UP000179209"/>
    </source>
</evidence>
<dbReference type="Proteomes" id="UP000179209">
    <property type="component" value="Unassembled WGS sequence"/>
</dbReference>
<organism evidence="1 2">
    <name type="scientific">Candidatus Gottesmanbacteria bacterium RIFCSPLOWO2_02_FULL_38_8</name>
    <dbReference type="NCBI Taxonomy" id="1798397"/>
    <lineage>
        <taxon>Bacteria</taxon>
        <taxon>Candidatus Gottesmaniibacteriota</taxon>
    </lineage>
</organism>
<evidence type="ECO:0000313" key="1">
    <source>
        <dbReference type="EMBL" id="OGG32188.1"/>
    </source>
</evidence>
<accession>A0A1F6B5K4</accession>
<gene>
    <name evidence="1" type="ORF">A3I51_05425</name>
</gene>
<sequence length="340" mass="39455">MWPVLFNLYKSLKIKYKLRRVIDKNNLSNHKAAGTKLIIFGPWLGEVGSELQYWIPFIRKIKRQLYPDARIIVISRGGVESWYQDITKDYIELFDHLTVPQYTKLRNSVVKVTGLEKQLIMSPAEKKLIKYILEKKNCPDYLLIHPSSMWKEILPWAEGKISLNDVLSLLSFNKIPVLEKYKNLTDKLNLPKTFFVMKFYESSLFPKTENNILFIKNLTNYLTQKSNVVNMNNSSVDNHLPIKFSPGKKIISVSNLTPDINLGVQTEIIRRSIGFFGTNGGFDILPAFVGKSSLSFYSTPLTRFMPAYFQHEMIARKLYEYLGVNSYSIMSTDSWRSFFN</sequence>
<comment type="caution">
    <text evidence="1">The sequence shown here is derived from an EMBL/GenBank/DDBJ whole genome shotgun (WGS) entry which is preliminary data.</text>
</comment>
<reference evidence="1 2" key="1">
    <citation type="journal article" date="2016" name="Nat. Commun.">
        <title>Thousands of microbial genomes shed light on interconnected biogeochemical processes in an aquifer system.</title>
        <authorList>
            <person name="Anantharaman K."/>
            <person name="Brown C.T."/>
            <person name="Hug L.A."/>
            <person name="Sharon I."/>
            <person name="Castelle C.J."/>
            <person name="Probst A.J."/>
            <person name="Thomas B.C."/>
            <person name="Singh A."/>
            <person name="Wilkins M.J."/>
            <person name="Karaoz U."/>
            <person name="Brodie E.L."/>
            <person name="Williams K.H."/>
            <person name="Hubbard S.S."/>
            <person name="Banfield J.F."/>
        </authorList>
    </citation>
    <scope>NUCLEOTIDE SEQUENCE [LARGE SCALE GENOMIC DNA]</scope>
</reference>
<evidence type="ECO:0008006" key="3">
    <source>
        <dbReference type="Google" id="ProtNLM"/>
    </source>
</evidence>